<dbReference type="PANTHER" id="PTHR38150:SF1">
    <property type="entry name" value="PFU DOMAIN-CONTAINING PROTEIN"/>
    <property type="match status" value="1"/>
</dbReference>
<reference evidence="3 4" key="1">
    <citation type="submission" date="2016-11" db="EMBL/GenBank/DDBJ databases">
        <title>The macronuclear genome of Stentor coeruleus: a giant cell with tiny introns.</title>
        <authorList>
            <person name="Slabodnick M."/>
            <person name="Ruby J.G."/>
            <person name="Reiff S.B."/>
            <person name="Swart E.C."/>
            <person name="Gosai S."/>
            <person name="Prabakaran S."/>
            <person name="Witkowska E."/>
            <person name="Larue G.E."/>
            <person name="Fisher S."/>
            <person name="Freeman R.M."/>
            <person name="Gunawardena J."/>
            <person name="Chu W."/>
            <person name="Stover N.A."/>
            <person name="Gregory B.D."/>
            <person name="Nowacki M."/>
            <person name="Derisi J."/>
            <person name="Roy S.W."/>
            <person name="Marshall W.F."/>
            <person name="Sood P."/>
        </authorList>
    </citation>
    <scope>NUCLEOTIDE SEQUENCE [LARGE SCALE GENOMIC DNA]</scope>
    <source>
        <strain evidence="3">WM001</strain>
    </source>
</reference>
<evidence type="ECO:0000256" key="2">
    <source>
        <dbReference type="SAM" id="MobiDB-lite"/>
    </source>
</evidence>
<keyword evidence="4" id="KW-1185">Reference proteome</keyword>
<dbReference type="Gene3D" id="2.60.40.10">
    <property type="entry name" value="Immunoglobulins"/>
    <property type="match status" value="1"/>
</dbReference>
<accession>A0A1R2B9J8</accession>
<evidence type="ECO:0008006" key="5">
    <source>
        <dbReference type="Google" id="ProtNLM"/>
    </source>
</evidence>
<feature type="compositionally biased region" description="Basic and acidic residues" evidence="2">
    <location>
        <begin position="316"/>
        <end position="331"/>
    </location>
</feature>
<name>A0A1R2B9J8_9CILI</name>
<dbReference type="EMBL" id="MPUH01000823">
    <property type="protein sequence ID" value="OMJ73417.1"/>
    <property type="molecule type" value="Genomic_DNA"/>
</dbReference>
<keyword evidence="1" id="KW-0175">Coiled coil</keyword>
<dbReference type="OrthoDB" id="299068at2759"/>
<dbReference type="InterPro" id="IPR013783">
    <property type="entry name" value="Ig-like_fold"/>
</dbReference>
<sequence length="789" mass="91620">MSDESISDPGDINEGEGAKIVQSSFKDHSVLVKSIAKADLSLSSISIQKTVESKISFPDKTELKEDLKKEIPEPPEVQNPIPQYTSSPVNTSKRFKNQKSIVDGFNVPKMNFIPIVNKDTTNSNTFDIEYLLNPEVQKVAKSCHRMTQSTTLLYTGSLIKTKDHSKKASMGHSHFNSMSSKDIHSELGLSKSKKPTIDIEERFYNKAKKAEEKVKALKELKEMEELNYCTFKPQIKTKRKEKSYEEFYEYVTNFKEKKENKVKMIKEEEQKALEKSVELSYKPKLCQKSLKIIERKGTADENTIERLNKYYKCKGRSGEKKEQGSNSKSEKSGIIQSKPIKRSQNYHRTEPIDKFLYNDAMRRKNKETKAIPQQTPKFITASSEKVLIAKLKREFEESFFNVDIDSTGEINYTRMIELFRQMSMVRNDSKREEERLLLLDAWRLISSSSNQVCDKYSLLVFILAIMGFYEDWMGQTDEDRLVLTQSESKKLHKKFDLFYKNQSLPNKNPLNKSLKDYDDCSFHPHIGTISDHLYENSKSQRYIGKIEDHLLSQQDRVSKKIEEKRILIEELDMEECSFHPVIETMPESCKSSRNFDKEDLTTEYFKQLKSPDYDNKHRGLFLHDLSKVFKAKKQHIIASEKEKANKKELEPCTFTPHLVKRIFPGESMTEPAKKTEKIIKKKFETQKKNQLINPRKKPSVEIQVEENREILETEESKEEDQREFFKVVSNANGIAKISINLGDNCEILDFSLDTDDPASCVMAFSARFSLQKDQEYKLVKKLTLLKYTS</sequence>
<proteinExistence type="predicted"/>
<feature type="region of interest" description="Disordered" evidence="2">
    <location>
        <begin position="315"/>
        <end position="343"/>
    </location>
</feature>
<dbReference type="AlphaFoldDB" id="A0A1R2B9J8"/>
<comment type="caution">
    <text evidence="3">The sequence shown here is derived from an EMBL/GenBank/DDBJ whole genome shotgun (WGS) entry which is preliminary data.</text>
</comment>
<organism evidence="3 4">
    <name type="scientific">Stentor coeruleus</name>
    <dbReference type="NCBI Taxonomy" id="5963"/>
    <lineage>
        <taxon>Eukaryota</taxon>
        <taxon>Sar</taxon>
        <taxon>Alveolata</taxon>
        <taxon>Ciliophora</taxon>
        <taxon>Postciliodesmatophora</taxon>
        <taxon>Heterotrichea</taxon>
        <taxon>Heterotrichida</taxon>
        <taxon>Stentoridae</taxon>
        <taxon>Stentor</taxon>
    </lineage>
</organism>
<protein>
    <recommendedName>
        <fullName evidence="5">EF-hand domain-containing protein</fullName>
    </recommendedName>
</protein>
<dbReference type="PANTHER" id="PTHR38150">
    <property type="entry name" value="EF-HAND DOMAIN-CONTAINING PROTEIN"/>
    <property type="match status" value="1"/>
</dbReference>
<evidence type="ECO:0000256" key="1">
    <source>
        <dbReference type="SAM" id="Coils"/>
    </source>
</evidence>
<dbReference type="Proteomes" id="UP000187209">
    <property type="component" value="Unassembled WGS sequence"/>
</dbReference>
<evidence type="ECO:0000313" key="3">
    <source>
        <dbReference type="EMBL" id="OMJ73417.1"/>
    </source>
</evidence>
<feature type="coiled-coil region" evidence="1">
    <location>
        <begin position="200"/>
        <end position="227"/>
    </location>
</feature>
<evidence type="ECO:0000313" key="4">
    <source>
        <dbReference type="Proteomes" id="UP000187209"/>
    </source>
</evidence>
<gene>
    <name evidence="3" type="ORF">SteCoe_27897</name>
</gene>